<dbReference type="GO" id="GO:0005737">
    <property type="term" value="C:cytoplasm"/>
    <property type="evidence" value="ECO:0007669"/>
    <property type="project" value="TreeGrafter"/>
</dbReference>
<dbReference type="PANTHER" id="PTHR11787">
    <property type="entry name" value="RAB GDP-DISSOCIATION INHIBITOR"/>
    <property type="match status" value="1"/>
</dbReference>
<reference evidence="3 4" key="1">
    <citation type="journal article" date="2015" name="Genome Biol. Evol.">
        <title>Comparative Genomics of a Bacterivorous Green Alga Reveals Evolutionary Causalities and Consequences of Phago-Mixotrophic Mode of Nutrition.</title>
        <authorList>
            <person name="Burns J.A."/>
            <person name="Paasch A."/>
            <person name="Narechania A."/>
            <person name="Kim E."/>
        </authorList>
    </citation>
    <scope>NUCLEOTIDE SEQUENCE [LARGE SCALE GENOMIC DNA]</scope>
    <source>
        <strain evidence="3 4">PLY_AMNH</strain>
    </source>
</reference>
<comment type="similarity">
    <text evidence="1 2">Belongs to the Rab GDI family.</text>
</comment>
<dbReference type="GO" id="GO:0007264">
    <property type="term" value="P:small GTPase-mediated signal transduction"/>
    <property type="evidence" value="ECO:0007669"/>
    <property type="project" value="InterPro"/>
</dbReference>
<dbReference type="GO" id="GO:0016192">
    <property type="term" value="P:vesicle-mediated transport"/>
    <property type="evidence" value="ECO:0007669"/>
    <property type="project" value="TreeGrafter"/>
</dbReference>
<dbReference type="InterPro" id="IPR036188">
    <property type="entry name" value="FAD/NAD-bd_sf"/>
</dbReference>
<dbReference type="Gene3D" id="3.50.50.60">
    <property type="entry name" value="FAD/NAD(P)-binding domain"/>
    <property type="match status" value="1"/>
</dbReference>
<organism evidence="3 4">
    <name type="scientific">Cymbomonas tetramitiformis</name>
    <dbReference type="NCBI Taxonomy" id="36881"/>
    <lineage>
        <taxon>Eukaryota</taxon>
        <taxon>Viridiplantae</taxon>
        <taxon>Chlorophyta</taxon>
        <taxon>Pyramimonadophyceae</taxon>
        <taxon>Pyramimonadales</taxon>
        <taxon>Pyramimonadaceae</taxon>
        <taxon>Cymbomonas</taxon>
    </lineage>
</organism>
<dbReference type="GO" id="GO:0005093">
    <property type="term" value="F:Rab GDP-dissociation inhibitor activity"/>
    <property type="evidence" value="ECO:0007669"/>
    <property type="project" value="InterPro"/>
</dbReference>
<dbReference type="Proteomes" id="UP001190700">
    <property type="component" value="Unassembled WGS sequence"/>
</dbReference>
<dbReference type="Pfam" id="PF00996">
    <property type="entry name" value="GDI"/>
    <property type="match status" value="1"/>
</dbReference>
<keyword evidence="4" id="KW-1185">Reference proteome</keyword>
<name>A0AAE0L1A8_9CHLO</name>
<dbReference type="Gene3D" id="3.30.519.10">
    <property type="entry name" value="Guanine Nucleotide Dissociation Inhibitor, domain 2"/>
    <property type="match status" value="1"/>
</dbReference>
<dbReference type="AlphaFoldDB" id="A0AAE0L1A8"/>
<proteinExistence type="inferred from homology"/>
<evidence type="ECO:0000313" key="3">
    <source>
        <dbReference type="EMBL" id="KAK3268070.1"/>
    </source>
</evidence>
<comment type="caution">
    <text evidence="3">The sequence shown here is derived from an EMBL/GenBank/DDBJ whole genome shotgun (WGS) entry which is preliminary data.</text>
</comment>
<evidence type="ECO:0000256" key="1">
    <source>
        <dbReference type="ARBA" id="ARBA00005593"/>
    </source>
</evidence>
<sequence length="192" mass="21172">MKECLISGLLSVEGKKVFHLDRNGYYGGASASLRLDDFYEKFRGKDAKIPECLGQKRDYNVDLIPKFIMASGLLVETLIHTDVARNMDFKPVDGSFVYRKGTIAQVPTTAGEAMTSPLMGVLEKGRIVQFFGWINNYDAKNPKTHKAGTFISKTLDLTKMTAKVASVHAFCPLNYGLTRTLLVGCVSPRASP</sequence>
<feature type="non-terminal residue" evidence="3">
    <location>
        <position position="192"/>
    </location>
</feature>
<evidence type="ECO:0000313" key="4">
    <source>
        <dbReference type="Proteomes" id="UP001190700"/>
    </source>
</evidence>
<dbReference type="InterPro" id="IPR018203">
    <property type="entry name" value="GDP_dissociation_inhibitor"/>
</dbReference>
<dbReference type="InterPro" id="IPR000806">
    <property type="entry name" value="RabGDI"/>
</dbReference>
<dbReference type="PRINTS" id="PR00891">
    <property type="entry name" value="RABGDIREP"/>
</dbReference>
<accession>A0AAE0L1A8</accession>
<dbReference type="GO" id="GO:0015031">
    <property type="term" value="P:protein transport"/>
    <property type="evidence" value="ECO:0007669"/>
    <property type="project" value="InterPro"/>
</dbReference>
<protein>
    <recommendedName>
        <fullName evidence="2">Guanosine nucleotide diphosphate dissociation inhibitor</fullName>
    </recommendedName>
</protein>
<dbReference type="PANTHER" id="PTHR11787:SF8">
    <property type="entry name" value="RAB GDP DISSOCIATION INHIBITOR"/>
    <property type="match status" value="1"/>
</dbReference>
<gene>
    <name evidence="3" type="ORF">CYMTET_23403</name>
</gene>
<evidence type="ECO:0000256" key="2">
    <source>
        <dbReference type="RuleBase" id="RU363124"/>
    </source>
</evidence>
<dbReference type="EMBL" id="LGRX02012036">
    <property type="protein sequence ID" value="KAK3268070.1"/>
    <property type="molecule type" value="Genomic_DNA"/>
</dbReference>
<dbReference type="PRINTS" id="PR00892">
    <property type="entry name" value="RABGDI"/>
</dbReference>
<dbReference type="SUPFAM" id="SSF51905">
    <property type="entry name" value="FAD/NAD(P)-binding domain"/>
    <property type="match status" value="1"/>
</dbReference>